<sequence>MWTAICIMTSVGEPRLGAYIQVCSLLRLTATSLCISIILGSNMLMG</sequence>
<feature type="transmembrane region" description="Helical" evidence="1">
    <location>
        <begin position="18"/>
        <end position="40"/>
    </location>
</feature>
<evidence type="ECO:0000313" key="2">
    <source>
        <dbReference type="EMBL" id="JAE05958.1"/>
    </source>
</evidence>
<evidence type="ECO:0000256" key="1">
    <source>
        <dbReference type="SAM" id="Phobius"/>
    </source>
</evidence>
<dbReference type="AlphaFoldDB" id="A0A0A9FCG8"/>
<dbReference type="EMBL" id="GBRH01191938">
    <property type="protein sequence ID" value="JAE05958.1"/>
    <property type="molecule type" value="Transcribed_RNA"/>
</dbReference>
<keyword evidence="1" id="KW-1133">Transmembrane helix</keyword>
<reference evidence="2" key="2">
    <citation type="journal article" date="2015" name="Data Brief">
        <title>Shoot transcriptome of the giant reed, Arundo donax.</title>
        <authorList>
            <person name="Barrero R.A."/>
            <person name="Guerrero F.D."/>
            <person name="Moolhuijzen P."/>
            <person name="Goolsby J.A."/>
            <person name="Tidwell J."/>
            <person name="Bellgard S.E."/>
            <person name="Bellgard M.I."/>
        </authorList>
    </citation>
    <scope>NUCLEOTIDE SEQUENCE</scope>
    <source>
        <tissue evidence="2">Shoot tissue taken approximately 20 cm above the soil surface</tissue>
    </source>
</reference>
<proteinExistence type="predicted"/>
<accession>A0A0A9FCG8</accession>
<keyword evidence="1" id="KW-0812">Transmembrane</keyword>
<keyword evidence="1" id="KW-0472">Membrane</keyword>
<organism evidence="2">
    <name type="scientific">Arundo donax</name>
    <name type="common">Giant reed</name>
    <name type="synonym">Donax arundinaceus</name>
    <dbReference type="NCBI Taxonomy" id="35708"/>
    <lineage>
        <taxon>Eukaryota</taxon>
        <taxon>Viridiplantae</taxon>
        <taxon>Streptophyta</taxon>
        <taxon>Embryophyta</taxon>
        <taxon>Tracheophyta</taxon>
        <taxon>Spermatophyta</taxon>
        <taxon>Magnoliopsida</taxon>
        <taxon>Liliopsida</taxon>
        <taxon>Poales</taxon>
        <taxon>Poaceae</taxon>
        <taxon>PACMAD clade</taxon>
        <taxon>Arundinoideae</taxon>
        <taxon>Arundineae</taxon>
        <taxon>Arundo</taxon>
    </lineage>
</organism>
<reference evidence="2" key="1">
    <citation type="submission" date="2014-09" db="EMBL/GenBank/DDBJ databases">
        <authorList>
            <person name="Magalhaes I.L.F."/>
            <person name="Oliveira U."/>
            <person name="Santos F.R."/>
            <person name="Vidigal T.H.D.A."/>
            <person name="Brescovit A.D."/>
            <person name="Santos A.J."/>
        </authorList>
    </citation>
    <scope>NUCLEOTIDE SEQUENCE</scope>
    <source>
        <tissue evidence="2">Shoot tissue taken approximately 20 cm above the soil surface</tissue>
    </source>
</reference>
<name>A0A0A9FCG8_ARUDO</name>
<protein>
    <submittedName>
        <fullName evidence="2">Uncharacterized protein</fullName>
    </submittedName>
</protein>